<dbReference type="AlphaFoldDB" id="A0A3B1CGI8"/>
<evidence type="ECO:0000313" key="1">
    <source>
        <dbReference type="EMBL" id="VAX23088.1"/>
    </source>
</evidence>
<reference evidence="1" key="1">
    <citation type="submission" date="2018-06" db="EMBL/GenBank/DDBJ databases">
        <authorList>
            <person name="Zhirakovskaya E."/>
        </authorList>
    </citation>
    <scope>NUCLEOTIDE SEQUENCE</scope>
</reference>
<proteinExistence type="predicted"/>
<dbReference type="EMBL" id="UOGB01000260">
    <property type="protein sequence ID" value="VAX23088.1"/>
    <property type="molecule type" value="Genomic_DNA"/>
</dbReference>
<accession>A0A3B1CGI8</accession>
<protein>
    <submittedName>
        <fullName evidence="1">Uncharacterized protein</fullName>
    </submittedName>
</protein>
<gene>
    <name evidence="1" type="ORF">MNBD_NITROSPINAE03-581</name>
</gene>
<organism evidence="1">
    <name type="scientific">hydrothermal vent metagenome</name>
    <dbReference type="NCBI Taxonomy" id="652676"/>
    <lineage>
        <taxon>unclassified sequences</taxon>
        <taxon>metagenomes</taxon>
        <taxon>ecological metagenomes</taxon>
    </lineage>
</organism>
<name>A0A3B1CGI8_9ZZZZ</name>
<sequence>MTDKKKKRDRAIYSPFISAGVIPLDRLKKLVDV</sequence>
<feature type="non-terminal residue" evidence="1">
    <location>
        <position position="33"/>
    </location>
</feature>